<dbReference type="InterPro" id="IPR050545">
    <property type="entry name" value="Mycobact_MmpL"/>
</dbReference>
<dbReference type="PANTHER" id="PTHR33406:SF6">
    <property type="entry name" value="MEMBRANE PROTEIN YDGH-RELATED"/>
    <property type="match status" value="1"/>
</dbReference>
<evidence type="ECO:0000256" key="5">
    <source>
        <dbReference type="ARBA" id="ARBA00022989"/>
    </source>
</evidence>
<comment type="subcellular location">
    <subcellularLocation>
        <location evidence="1">Cell membrane</location>
        <topology evidence="1">Multi-pass membrane protein</topology>
    </subcellularLocation>
</comment>
<accession>A0A897NVR5</accession>
<dbReference type="Gene3D" id="1.20.1640.10">
    <property type="entry name" value="Multidrug efflux transporter AcrB transmembrane domain"/>
    <property type="match status" value="2"/>
</dbReference>
<feature type="transmembrane region" description="Helical" evidence="8">
    <location>
        <begin position="841"/>
        <end position="859"/>
    </location>
</feature>
<feature type="compositionally biased region" description="Basic and acidic residues" evidence="7">
    <location>
        <begin position="962"/>
        <end position="973"/>
    </location>
</feature>
<feature type="compositionally biased region" description="Polar residues" evidence="7">
    <location>
        <begin position="213"/>
        <end position="223"/>
    </location>
</feature>
<dbReference type="AlphaFoldDB" id="A0A897NVR5"/>
<evidence type="ECO:0000259" key="9">
    <source>
        <dbReference type="PROSITE" id="PS50156"/>
    </source>
</evidence>
<feature type="region of interest" description="Disordered" evidence="7">
    <location>
        <begin position="953"/>
        <end position="984"/>
    </location>
</feature>
<feature type="transmembrane region" description="Helical" evidence="8">
    <location>
        <begin position="789"/>
        <end position="808"/>
    </location>
</feature>
<feature type="transmembrane region" description="Helical" evidence="8">
    <location>
        <begin position="369"/>
        <end position="388"/>
    </location>
</feature>
<feature type="transmembrane region" description="Helical" evidence="8">
    <location>
        <begin position="496"/>
        <end position="518"/>
    </location>
</feature>
<keyword evidence="5 8" id="KW-1133">Transmembrane helix</keyword>
<feature type="domain" description="SSD" evidence="9">
    <location>
        <begin position="422"/>
        <end position="521"/>
    </location>
</feature>
<feature type="transmembrane region" description="Helical" evidence="8">
    <location>
        <begin position="24"/>
        <end position="43"/>
    </location>
</feature>
<feature type="transmembrane region" description="Helical" evidence="8">
    <location>
        <begin position="928"/>
        <end position="948"/>
    </location>
</feature>
<evidence type="ECO:0000256" key="3">
    <source>
        <dbReference type="ARBA" id="ARBA00022475"/>
    </source>
</evidence>
<keyword evidence="3" id="KW-1003">Cell membrane</keyword>
<feature type="transmembrane region" description="Helical" evidence="8">
    <location>
        <begin position="422"/>
        <end position="439"/>
    </location>
</feature>
<feature type="region of interest" description="Disordered" evidence="7">
    <location>
        <begin position="203"/>
        <end position="231"/>
    </location>
</feature>
<sequence>METAQRRDAMTGDIAETIADNARIVIAVMLVASVIVGSGVTMLDRSTSLDQFQTDADEADALDYTDANFSSGPENATRAQVIVQDEDVLDRETLVAMLEYEQSIRTNETIDGTLADEDPTASVAQVLATASIREDRVEDLQDRQRELDETKAALHGALESLVSNPNRSVRPAFESVDANSSVNLTEEDYDLFNDTVTERRGANANASIDGVNGTDTSDSTNETDGVKNRNQDESILAEEYANLSDERAAIDSIDPTLDEQVEALQSLNDSQIDDLAAEALAANASRSAGALAFMPEYYEPGTADVNATLLVVTQESPGGSFAPGDAPEAIEDAQTAIADLAPGDDSMSVLVYGDGIVSTEIRDSMTDSVLLVGPLAAAFVLFVLVVVYRDPLDILLGLGGIGLVLVWTFGTMGWSGIAFSQPFIVVLVLLIGLSIDYGLHVVMRYREEREDEDTSPSKAMAVGLGSVGVALAYVTTTTVIGFLSNLTSPLSIFREIGLVSAIGIVAALLVFGVLVPALKVELDDVLESRGFDRVKPAVGTGRGPINTVLDTGSTLATTAPYVVIVVAVVISGVGVYGGTDIDASFEQSDFLAEDPADWLKDLPEPVAPGTYTAETAIETLDSDFVRQDTTATILVRGDVTDPETLDRMDEARTNASDLSVTETYADGSAAISDPITVMDDVAARNESFNETLAASDTDGDGVPDENVTAVFDDLYRVAPDDASTVVHREGGEYQALRMVVTVDGDAEAETVTDQMDWIADDIDGGGVAAIATGDVIVNQITADQLAETAILSLVVALLSVLVFLSIAYRVTEGSASLGVVTIVPVAMTLAWVLGTMALLEIPFNIVTGMITGLTIGLGVDYSLHISERFNQELDGAQSVPTALHETVIGTGGALLSSAATTAAGFAVLLVAILPFLQSFGLITALTIVYAFLAAVFVLPSILVVWARFTGDAGQGATSRSETQADRSEAHTAKEQPAVKASGPPALTDRLAARTIERPYPLPGQSLPVTVSIRGIEGRVSVREQAPGTVTDVDADPEPVAVNRNDDELTVLWELDTPETEATLSYSVGLPEESTDGDELAFDGAVQTASGHYSAEGDETATVVDDLFQRALERGNVTGADLRAAADQSDASTEQFHRLRRAWLSGE</sequence>
<feature type="domain" description="SSD" evidence="9">
    <location>
        <begin position="784"/>
        <end position="944"/>
    </location>
</feature>
<dbReference type="Pfam" id="PF03176">
    <property type="entry name" value="MMPL"/>
    <property type="match status" value="2"/>
</dbReference>
<evidence type="ECO:0000256" key="4">
    <source>
        <dbReference type="ARBA" id="ARBA00022692"/>
    </source>
</evidence>
<evidence type="ECO:0000313" key="11">
    <source>
        <dbReference type="Proteomes" id="UP000663292"/>
    </source>
</evidence>
<name>A0A897NVR5_9EURY</name>
<reference evidence="10 11" key="1">
    <citation type="submission" date="2020-11" db="EMBL/GenBank/DDBJ databases">
        <title>Carbohydrate-dependent, anaerobic sulfur respiration: A novel catabolism in halophilic archaea.</title>
        <authorList>
            <person name="Sorokin D.Y."/>
            <person name="Messina E."/>
            <person name="Smedile F."/>
            <person name="La Cono V."/>
            <person name="Hallsworth J.E."/>
            <person name="Yakimov M.M."/>
        </authorList>
    </citation>
    <scope>NUCLEOTIDE SEQUENCE [LARGE SCALE GENOMIC DNA]</scope>
    <source>
        <strain evidence="10 11">HSR-Est</strain>
    </source>
</reference>
<proteinExistence type="inferred from homology"/>
<protein>
    <submittedName>
        <fullName evidence="10">Putative exporter of the RND superfamily</fullName>
    </submittedName>
</protein>
<evidence type="ECO:0000256" key="6">
    <source>
        <dbReference type="ARBA" id="ARBA00023136"/>
    </source>
</evidence>
<keyword evidence="6 8" id="KW-0472">Membrane</keyword>
<evidence type="ECO:0000256" key="2">
    <source>
        <dbReference type="ARBA" id="ARBA00010157"/>
    </source>
</evidence>
<feature type="transmembrane region" description="Helical" evidence="8">
    <location>
        <begin position="814"/>
        <end position="834"/>
    </location>
</feature>
<dbReference type="EMBL" id="CP064791">
    <property type="protein sequence ID" value="QSG14789.1"/>
    <property type="molecule type" value="Genomic_DNA"/>
</dbReference>
<keyword evidence="4 8" id="KW-0812">Transmembrane</keyword>
<feature type="transmembrane region" description="Helical" evidence="8">
    <location>
        <begin position="394"/>
        <end position="415"/>
    </location>
</feature>
<feature type="transmembrane region" description="Helical" evidence="8">
    <location>
        <begin position="459"/>
        <end position="484"/>
    </location>
</feature>
<organism evidence="10 11">
    <name type="scientific">Halapricum desulfuricans</name>
    <dbReference type="NCBI Taxonomy" id="2841257"/>
    <lineage>
        <taxon>Archaea</taxon>
        <taxon>Methanobacteriati</taxon>
        <taxon>Methanobacteriota</taxon>
        <taxon>Stenosarchaea group</taxon>
        <taxon>Halobacteria</taxon>
        <taxon>Halobacteriales</taxon>
        <taxon>Haloarculaceae</taxon>
        <taxon>Halapricum</taxon>
    </lineage>
</organism>
<dbReference type="InterPro" id="IPR004869">
    <property type="entry name" value="MMPL_dom"/>
</dbReference>
<evidence type="ECO:0000313" key="10">
    <source>
        <dbReference type="EMBL" id="QSG14789.1"/>
    </source>
</evidence>
<dbReference type="PROSITE" id="PS50156">
    <property type="entry name" value="SSD"/>
    <property type="match status" value="2"/>
</dbReference>
<keyword evidence="11" id="KW-1185">Reference proteome</keyword>
<feature type="transmembrane region" description="Helical" evidence="8">
    <location>
        <begin position="559"/>
        <end position="578"/>
    </location>
</feature>
<evidence type="ECO:0000256" key="8">
    <source>
        <dbReference type="SAM" id="Phobius"/>
    </source>
</evidence>
<dbReference type="GO" id="GO:0005886">
    <property type="term" value="C:plasma membrane"/>
    <property type="evidence" value="ECO:0007669"/>
    <property type="project" value="UniProtKB-SubCell"/>
</dbReference>
<comment type="similarity">
    <text evidence="2">Belongs to the resistance-nodulation-cell division (RND) (TC 2.A.6) family. MmpL subfamily.</text>
</comment>
<dbReference type="PANTHER" id="PTHR33406">
    <property type="entry name" value="MEMBRANE PROTEIN MJ1562-RELATED"/>
    <property type="match status" value="1"/>
</dbReference>
<evidence type="ECO:0000256" key="1">
    <source>
        <dbReference type="ARBA" id="ARBA00004651"/>
    </source>
</evidence>
<evidence type="ECO:0000256" key="7">
    <source>
        <dbReference type="SAM" id="MobiDB-lite"/>
    </source>
</evidence>
<dbReference type="Proteomes" id="UP000663292">
    <property type="component" value="Chromosome"/>
</dbReference>
<feature type="transmembrane region" description="Helical" evidence="8">
    <location>
        <begin position="893"/>
        <end position="916"/>
    </location>
</feature>
<gene>
    <name evidence="10" type="ORF">HSEST_1256</name>
</gene>
<dbReference type="InterPro" id="IPR000731">
    <property type="entry name" value="SSD"/>
</dbReference>
<dbReference type="SUPFAM" id="SSF82866">
    <property type="entry name" value="Multidrug efflux transporter AcrB transmembrane domain"/>
    <property type="match status" value="2"/>
</dbReference>